<reference evidence="2" key="1">
    <citation type="journal article" date="2017" name="Genome Biol.">
        <title>Comparative genomics reveals high biological diversity and specific adaptations in the industrially and medically important fungal genus Aspergillus.</title>
        <authorList>
            <person name="de Vries R.P."/>
            <person name="Riley R."/>
            <person name="Wiebenga A."/>
            <person name="Aguilar-Osorio G."/>
            <person name="Amillis S."/>
            <person name="Uchima C.A."/>
            <person name="Anderluh G."/>
            <person name="Asadollahi M."/>
            <person name="Askin M."/>
            <person name="Barry K."/>
            <person name="Battaglia E."/>
            <person name="Bayram O."/>
            <person name="Benocci T."/>
            <person name="Braus-Stromeyer S.A."/>
            <person name="Caldana C."/>
            <person name="Canovas D."/>
            <person name="Cerqueira G.C."/>
            <person name="Chen F."/>
            <person name="Chen W."/>
            <person name="Choi C."/>
            <person name="Clum A."/>
            <person name="Dos Santos R.A."/>
            <person name="Damasio A.R."/>
            <person name="Diallinas G."/>
            <person name="Emri T."/>
            <person name="Fekete E."/>
            <person name="Flipphi M."/>
            <person name="Freyberg S."/>
            <person name="Gallo A."/>
            <person name="Gournas C."/>
            <person name="Habgood R."/>
            <person name="Hainaut M."/>
            <person name="Harispe M.L."/>
            <person name="Henrissat B."/>
            <person name="Hilden K.S."/>
            <person name="Hope R."/>
            <person name="Hossain A."/>
            <person name="Karabika E."/>
            <person name="Karaffa L."/>
            <person name="Karanyi Z."/>
            <person name="Krasevec N."/>
            <person name="Kuo A."/>
            <person name="Kusch H."/>
            <person name="LaButti K."/>
            <person name="Lagendijk E.L."/>
            <person name="Lapidus A."/>
            <person name="Levasseur A."/>
            <person name="Lindquist E."/>
            <person name="Lipzen A."/>
            <person name="Logrieco A.F."/>
            <person name="MacCabe A."/>
            <person name="Maekelae M.R."/>
            <person name="Malavazi I."/>
            <person name="Melin P."/>
            <person name="Meyer V."/>
            <person name="Mielnichuk N."/>
            <person name="Miskei M."/>
            <person name="Molnar A.P."/>
            <person name="Mule G."/>
            <person name="Ngan C.Y."/>
            <person name="Orejas M."/>
            <person name="Orosz E."/>
            <person name="Ouedraogo J.P."/>
            <person name="Overkamp K.M."/>
            <person name="Park H.-S."/>
            <person name="Perrone G."/>
            <person name="Piumi F."/>
            <person name="Punt P.J."/>
            <person name="Ram A.F."/>
            <person name="Ramon A."/>
            <person name="Rauscher S."/>
            <person name="Record E."/>
            <person name="Riano-Pachon D.M."/>
            <person name="Robert V."/>
            <person name="Roehrig J."/>
            <person name="Ruller R."/>
            <person name="Salamov A."/>
            <person name="Salih N.S."/>
            <person name="Samson R.A."/>
            <person name="Sandor E."/>
            <person name="Sanguinetti M."/>
            <person name="Schuetze T."/>
            <person name="Sepcic K."/>
            <person name="Shelest E."/>
            <person name="Sherlock G."/>
            <person name="Sophianopoulou V."/>
            <person name="Squina F.M."/>
            <person name="Sun H."/>
            <person name="Susca A."/>
            <person name="Todd R.B."/>
            <person name="Tsang A."/>
            <person name="Unkles S.E."/>
            <person name="van de Wiele N."/>
            <person name="van Rossen-Uffink D."/>
            <person name="Oliveira J.V."/>
            <person name="Vesth T.C."/>
            <person name="Visser J."/>
            <person name="Yu J.-H."/>
            <person name="Zhou M."/>
            <person name="Andersen M.R."/>
            <person name="Archer D.B."/>
            <person name="Baker S.E."/>
            <person name="Benoit I."/>
            <person name="Brakhage A.A."/>
            <person name="Braus G.H."/>
            <person name="Fischer R."/>
            <person name="Frisvad J.C."/>
            <person name="Goldman G.H."/>
            <person name="Houbraken J."/>
            <person name="Oakley B."/>
            <person name="Pocsi I."/>
            <person name="Scazzocchio C."/>
            <person name="Seiboth B."/>
            <person name="vanKuyk P.A."/>
            <person name="Wortman J."/>
            <person name="Dyer P.S."/>
            <person name="Grigoriev I.V."/>
        </authorList>
    </citation>
    <scope>NUCLEOTIDE SEQUENCE [LARGE SCALE GENOMIC DNA]</scope>
    <source>
        <strain evidence="2">CBS 516.65</strain>
    </source>
</reference>
<name>A0A1L9VX98_ASPGL</name>
<dbReference type="VEuPathDB" id="FungiDB:ASPGLDRAFT_162963"/>
<accession>A0A1L9VX98</accession>
<gene>
    <name evidence="1" type="ORF">ASPGLDRAFT_162963</name>
</gene>
<dbReference type="EMBL" id="KV878889">
    <property type="protein sequence ID" value="OJJ88525.1"/>
    <property type="molecule type" value="Genomic_DNA"/>
</dbReference>
<organism evidence="1 2">
    <name type="scientific">Aspergillus glaucus CBS 516.65</name>
    <dbReference type="NCBI Taxonomy" id="1160497"/>
    <lineage>
        <taxon>Eukaryota</taxon>
        <taxon>Fungi</taxon>
        <taxon>Dikarya</taxon>
        <taxon>Ascomycota</taxon>
        <taxon>Pezizomycotina</taxon>
        <taxon>Eurotiomycetes</taxon>
        <taxon>Eurotiomycetidae</taxon>
        <taxon>Eurotiales</taxon>
        <taxon>Aspergillaceae</taxon>
        <taxon>Aspergillus</taxon>
        <taxon>Aspergillus subgen. Aspergillus</taxon>
    </lineage>
</organism>
<dbReference type="InterPro" id="IPR011333">
    <property type="entry name" value="SKP1/BTB/POZ_sf"/>
</dbReference>
<keyword evidence="2" id="KW-1185">Reference proteome</keyword>
<dbReference type="GeneID" id="34458786"/>
<evidence type="ECO:0000313" key="1">
    <source>
        <dbReference type="EMBL" id="OJJ88525.1"/>
    </source>
</evidence>
<dbReference type="OrthoDB" id="5326346at2759"/>
<dbReference type="Proteomes" id="UP000184300">
    <property type="component" value="Unassembled WGS sequence"/>
</dbReference>
<proteinExistence type="predicted"/>
<dbReference type="AlphaFoldDB" id="A0A1L9VX98"/>
<evidence type="ECO:0008006" key="3">
    <source>
        <dbReference type="Google" id="ProtNLM"/>
    </source>
</evidence>
<sequence length="270" mass="30730">MTDKTHVIDEDGEVIIILENANAPFAVWSDNEQDVEIPQELETKNDETAKNEYRIQVSAKHLMLASPVFKKTLSGGWKESFNFVNKGSVEIKVDSWDIGAFVIFMKIIHCRLNAIPRKLNLELLSKITALADYYGYLDIMSIFRDVWISQLRNNFPTSHCRDLLLWLWISWAFRVHDLFQKATLTAMAQSNGWITNLGLPIPEKIIDTMNDQRQSTIYNIVDSLHQKKENLLHSDCHPCNAALLGNLIMEMNSNGLLSPTPTAPFLGISL</sequence>
<dbReference type="Gene3D" id="3.30.710.10">
    <property type="entry name" value="Potassium Channel Kv1.1, Chain A"/>
    <property type="match status" value="1"/>
</dbReference>
<dbReference type="RefSeq" id="XP_022405201.1">
    <property type="nucleotide sequence ID" value="XM_022542525.1"/>
</dbReference>
<dbReference type="STRING" id="1160497.A0A1L9VX98"/>
<protein>
    <recommendedName>
        <fullName evidence="3">BTB domain-containing protein</fullName>
    </recommendedName>
</protein>
<evidence type="ECO:0000313" key="2">
    <source>
        <dbReference type="Proteomes" id="UP000184300"/>
    </source>
</evidence>